<proteinExistence type="predicted"/>
<feature type="transmembrane region" description="Helical" evidence="1">
    <location>
        <begin position="7"/>
        <end position="28"/>
    </location>
</feature>
<sequence>MVLFFKFIKCIVYLIIIFTFGSCTKLWLGKPELGSKSLPIKLYIDSTYSNIHANSSRSEIQNCLENKTNYRIEIHFASDDKAVVSALARGHAQYGVISAMAYMNAIAKTPLKSLLIFSKNGSPSTRAVIIGHTNIWKSYFQKSGLALNAFNLNNEKIIQYFNKSTVAYTAPDNVIGFLVPRLYFLQRNIFPNAAIFVGNFSSVLQALDQNLAEVGVVSENFLDDKFSNTTPIQLGTLFSDYIVLGISQSLPDSIVVETLKNNPLATTAVIKGLETCAQVKTSDFKKLFDADGVQWSQEKLFSFAKELHNFQQETIRILTPKKL</sequence>
<keyword evidence="1" id="KW-1133">Transmembrane helix</keyword>
<keyword evidence="1" id="KW-0472">Membrane</keyword>
<evidence type="ECO:0000313" key="3">
    <source>
        <dbReference type="Proteomes" id="UP000253934"/>
    </source>
</evidence>
<dbReference type="EMBL" id="QOVW01000078">
    <property type="protein sequence ID" value="RDB35669.1"/>
    <property type="molecule type" value="Genomic_DNA"/>
</dbReference>
<protein>
    <recommendedName>
        <fullName evidence="4">Phosphate/phosphite/phosphonate ABC transporter substrate-binding protein</fullName>
    </recommendedName>
</protein>
<keyword evidence="3" id="KW-1185">Reference proteome</keyword>
<name>A0A369KLZ7_9BACT</name>
<dbReference type="AlphaFoldDB" id="A0A369KLZ7"/>
<evidence type="ECO:0008006" key="4">
    <source>
        <dbReference type="Google" id="ProtNLM"/>
    </source>
</evidence>
<accession>A0A369KLZ7</accession>
<dbReference type="PROSITE" id="PS51257">
    <property type="entry name" value="PROKAR_LIPOPROTEIN"/>
    <property type="match status" value="1"/>
</dbReference>
<dbReference type="SUPFAM" id="SSF53850">
    <property type="entry name" value="Periplasmic binding protein-like II"/>
    <property type="match status" value="1"/>
</dbReference>
<organism evidence="2 3">
    <name type="scientific">Spirobacillus cienkowskii</name>
    <dbReference type="NCBI Taxonomy" id="495820"/>
    <lineage>
        <taxon>Bacteria</taxon>
        <taxon>Pseudomonadati</taxon>
        <taxon>Bdellovibrionota</taxon>
        <taxon>Oligoflexia</taxon>
        <taxon>Silvanigrellales</taxon>
        <taxon>Spirobacillus</taxon>
    </lineage>
</organism>
<keyword evidence="1" id="KW-0812">Transmembrane</keyword>
<dbReference type="Pfam" id="PF12974">
    <property type="entry name" value="Phosphonate-bd"/>
    <property type="match status" value="1"/>
</dbReference>
<comment type="caution">
    <text evidence="2">The sequence shown here is derived from an EMBL/GenBank/DDBJ whole genome shotgun (WGS) entry which is preliminary data.</text>
</comment>
<gene>
    <name evidence="2" type="ORF">DCC88_08910</name>
</gene>
<reference evidence="2" key="1">
    <citation type="submission" date="2018-04" db="EMBL/GenBank/DDBJ databases">
        <title>Draft genome sequence of the Candidatus Spirobacillus cienkowskii, a pathogen of freshwater Daphnia species, reconstructed from hemolymph metagenomic reads.</title>
        <authorList>
            <person name="Bresciani L."/>
            <person name="Lemos L.N."/>
            <person name="Wale N."/>
            <person name="Lin J.Y."/>
            <person name="Fernandes G.R."/>
            <person name="Duffy M.A."/>
            <person name="Rodrigues J.M."/>
        </authorList>
    </citation>
    <scope>NUCLEOTIDE SEQUENCE [LARGE SCALE GENOMIC DNA]</scope>
    <source>
        <strain evidence="2">Binning01</strain>
    </source>
</reference>
<dbReference type="Proteomes" id="UP000253934">
    <property type="component" value="Unassembled WGS sequence"/>
</dbReference>
<evidence type="ECO:0000313" key="2">
    <source>
        <dbReference type="EMBL" id="RDB35669.1"/>
    </source>
</evidence>
<evidence type="ECO:0000256" key="1">
    <source>
        <dbReference type="SAM" id="Phobius"/>
    </source>
</evidence>
<dbReference type="Gene3D" id="3.40.190.10">
    <property type="entry name" value="Periplasmic binding protein-like II"/>
    <property type="match status" value="2"/>
</dbReference>